<evidence type="ECO:0000313" key="3">
    <source>
        <dbReference type="Proteomes" id="UP000177625"/>
    </source>
</evidence>
<evidence type="ECO:0000256" key="1">
    <source>
        <dbReference type="SAM" id="SignalP"/>
    </source>
</evidence>
<keyword evidence="1" id="KW-0732">Signal</keyword>
<feature type="signal peptide" evidence="1">
    <location>
        <begin position="1"/>
        <end position="17"/>
    </location>
</feature>
<keyword evidence="3" id="KW-1185">Reference proteome</keyword>
<name>A0A1E1MQU1_RHYSE</name>
<dbReference type="Proteomes" id="UP000177625">
    <property type="component" value="Unassembled WGS sequence"/>
</dbReference>
<proteinExistence type="predicted"/>
<dbReference type="EMBL" id="FJVC01000490">
    <property type="protein sequence ID" value="CZT51464.1"/>
    <property type="molecule type" value="Genomic_DNA"/>
</dbReference>
<gene>
    <name evidence="2" type="ORF">RSE6_12611</name>
</gene>
<evidence type="ECO:0000313" key="2">
    <source>
        <dbReference type="EMBL" id="CZT51464.1"/>
    </source>
</evidence>
<dbReference type="AlphaFoldDB" id="A0A1E1MQU1"/>
<feature type="chain" id="PRO_5009448600" evidence="1">
    <location>
        <begin position="18"/>
        <end position="156"/>
    </location>
</feature>
<accession>A0A1E1MQU1</accession>
<protein>
    <submittedName>
        <fullName evidence="2">Uncharacterized protein</fullName>
    </submittedName>
</protein>
<sequence length="156" mass="16504">MAAQARMVLLSLLKVYADSSLKLGSQTAAVYEVYRTQLARLLKDINPTVSGVFSELDVLASVAEAEATAIAFAIASIVPAVLVASHVTPIAGQGIAAVPAQHLLSSGQAQSADTRTVMSYQSHWQANQIRGMRVESIFRFGPGFVKTLSMGQDGLI</sequence>
<organism evidence="2 3">
    <name type="scientific">Rhynchosporium secalis</name>
    <name type="common">Barley scald fungus</name>
    <dbReference type="NCBI Taxonomy" id="38038"/>
    <lineage>
        <taxon>Eukaryota</taxon>
        <taxon>Fungi</taxon>
        <taxon>Dikarya</taxon>
        <taxon>Ascomycota</taxon>
        <taxon>Pezizomycotina</taxon>
        <taxon>Leotiomycetes</taxon>
        <taxon>Helotiales</taxon>
        <taxon>Ploettnerulaceae</taxon>
        <taxon>Rhynchosporium</taxon>
    </lineage>
</organism>
<reference evidence="3" key="1">
    <citation type="submission" date="2016-03" db="EMBL/GenBank/DDBJ databases">
        <authorList>
            <person name="Guldener U."/>
        </authorList>
    </citation>
    <scope>NUCLEOTIDE SEQUENCE [LARGE SCALE GENOMIC DNA]</scope>
</reference>